<sequence length="364" mass="38057">ADEAETTNGSSRVSGAALKLQVTPVHGAEGSRPAYVKLLTVASTTVTLQENGRQPGSRGERTARTPGARLVRGISTARAQPTSASGPPAASVWKQTARGGNSAPRPGRAYPAAARPPGTGCGFPSRPRRRLEIRPAFADGARAVLTQKQHPATLLSERDRRRASRHAGSDHDDIVARRRNGLVSTPGNSTGEGNGGRRAGGGWRGVIGPSTLFLFFGVGAPHGARPAVSLSALLSDPPASRRSRLRPWRFPPSARLPPLPLCLSSPQRARASRPSSSLTHSLSLTHSAGSRCGEGSRGRLAPANVAPKAAGENHQRATRRPTARDPTPVCGVLAPSFRSSSAAPLPAARETRVNSPPPPRHSCR</sequence>
<evidence type="ECO:0000313" key="2">
    <source>
        <dbReference type="EMBL" id="KAG5457032.1"/>
    </source>
</evidence>
<proteinExistence type="predicted"/>
<gene>
    <name evidence="2" type="ORF">BJ554DRAFT_3065</name>
</gene>
<feature type="compositionally biased region" description="Pro residues" evidence="1">
    <location>
        <begin position="355"/>
        <end position="364"/>
    </location>
</feature>
<accession>A0A8H7ZPM0</accession>
<reference evidence="2 3" key="1">
    <citation type="journal article" name="Sci. Rep.">
        <title>Genome-scale phylogenetic analyses confirm Olpidium as the closest living zoosporic fungus to the non-flagellated, terrestrial fungi.</title>
        <authorList>
            <person name="Chang Y."/>
            <person name="Rochon D."/>
            <person name="Sekimoto S."/>
            <person name="Wang Y."/>
            <person name="Chovatia M."/>
            <person name="Sandor L."/>
            <person name="Salamov A."/>
            <person name="Grigoriev I.V."/>
            <person name="Stajich J.E."/>
            <person name="Spatafora J.W."/>
        </authorList>
    </citation>
    <scope>NUCLEOTIDE SEQUENCE [LARGE SCALE GENOMIC DNA]</scope>
    <source>
        <strain evidence="2">S191</strain>
    </source>
</reference>
<feature type="non-terminal residue" evidence="2">
    <location>
        <position position="1"/>
    </location>
</feature>
<feature type="compositionally biased region" description="Basic and acidic residues" evidence="1">
    <location>
        <begin position="167"/>
        <end position="176"/>
    </location>
</feature>
<dbReference type="Proteomes" id="UP000673691">
    <property type="component" value="Unassembled WGS sequence"/>
</dbReference>
<feature type="compositionally biased region" description="Low complexity" evidence="1">
    <location>
        <begin position="103"/>
        <end position="118"/>
    </location>
</feature>
<feature type="region of interest" description="Disordered" evidence="1">
    <location>
        <begin position="147"/>
        <end position="201"/>
    </location>
</feature>
<dbReference type="EMBL" id="JAEFCI010010749">
    <property type="protein sequence ID" value="KAG5457032.1"/>
    <property type="molecule type" value="Genomic_DNA"/>
</dbReference>
<comment type="caution">
    <text evidence="2">The sequence shown here is derived from an EMBL/GenBank/DDBJ whole genome shotgun (WGS) entry which is preliminary data.</text>
</comment>
<feature type="region of interest" description="Disordered" evidence="1">
    <location>
        <begin position="47"/>
        <end position="127"/>
    </location>
</feature>
<dbReference type="AlphaFoldDB" id="A0A8H7ZPM0"/>
<feature type="region of interest" description="Disordered" evidence="1">
    <location>
        <begin position="256"/>
        <end position="364"/>
    </location>
</feature>
<feature type="compositionally biased region" description="Low complexity" evidence="1">
    <location>
        <begin position="324"/>
        <end position="348"/>
    </location>
</feature>
<evidence type="ECO:0000256" key="1">
    <source>
        <dbReference type="SAM" id="MobiDB-lite"/>
    </source>
</evidence>
<keyword evidence="3" id="KW-1185">Reference proteome</keyword>
<name>A0A8H7ZPM0_9FUNG</name>
<feature type="compositionally biased region" description="Low complexity" evidence="1">
    <location>
        <begin position="261"/>
        <end position="287"/>
    </location>
</feature>
<feature type="compositionally biased region" description="Gly residues" evidence="1">
    <location>
        <begin position="190"/>
        <end position="201"/>
    </location>
</feature>
<evidence type="ECO:0000313" key="3">
    <source>
        <dbReference type="Proteomes" id="UP000673691"/>
    </source>
</evidence>
<organism evidence="2 3">
    <name type="scientific">Olpidium bornovanus</name>
    <dbReference type="NCBI Taxonomy" id="278681"/>
    <lineage>
        <taxon>Eukaryota</taxon>
        <taxon>Fungi</taxon>
        <taxon>Fungi incertae sedis</taxon>
        <taxon>Olpidiomycota</taxon>
        <taxon>Olpidiomycotina</taxon>
        <taxon>Olpidiomycetes</taxon>
        <taxon>Olpidiales</taxon>
        <taxon>Olpidiaceae</taxon>
        <taxon>Olpidium</taxon>
    </lineage>
</organism>
<protein>
    <submittedName>
        <fullName evidence="2">Uncharacterized protein</fullName>
    </submittedName>
</protein>